<evidence type="ECO:0000313" key="2">
    <source>
        <dbReference type="Proteomes" id="UP001174909"/>
    </source>
</evidence>
<keyword evidence="2" id="KW-1185">Reference proteome</keyword>
<gene>
    <name evidence="1" type="ORF">GBAR_LOCUS23001</name>
</gene>
<evidence type="ECO:0000313" key="1">
    <source>
        <dbReference type="EMBL" id="CAI8041355.1"/>
    </source>
</evidence>
<accession>A0AA35T408</accession>
<proteinExistence type="predicted"/>
<dbReference type="EMBL" id="CASHTH010003183">
    <property type="protein sequence ID" value="CAI8041355.1"/>
    <property type="molecule type" value="Genomic_DNA"/>
</dbReference>
<sequence length="51" mass="5192">MSPSQVSLPGAPLQVPLPGAPLPCPPSQVHLSQVPLLSLLAVLRVMPGTSL</sequence>
<name>A0AA35T408_GEOBA</name>
<dbReference type="AlphaFoldDB" id="A0AA35T408"/>
<comment type="caution">
    <text evidence="1">The sequence shown here is derived from an EMBL/GenBank/DDBJ whole genome shotgun (WGS) entry which is preliminary data.</text>
</comment>
<protein>
    <submittedName>
        <fullName evidence="1">Uncharacterized protein</fullName>
    </submittedName>
</protein>
<organism evidence="1 2">
    <name type="scientific">Geodia barretti</name>
    <name type="common">Barrett's horny sponge</name>
    <dbReference type="NCBI Taxonomy" id="519541"/>
    <lineage>
        <taxon>Eukaryota</taxon>
        <taxon>Metazoa</taxon>
        <taxon>Porifera</taxon>
        <taxon>Demospongiae</taxon>
        <taxon>Heteroscleromorpha</taxon>
        <taxon>Tetractinellida</taxon>
        <taxon>Astrophorina</taxon>
        <taxon>Geodiidae</taxon>
        <taxon>Geodia</taxon>
    </lineage>
</organism>
<reference evidence="1" key="1">
    <citation type="submission" date="2023-03" db="EMBL/GenBank/DDBJ databases">
        <authorList>
            <person name="Steffen K."/>
            <person name="Cardenas P."/>
        </authorList>
    </citation>
    <scope>NUCLEOTIDE SEQUENCE</scope>
</reference>
<dbReference type="Proteomes" id="UP001174909">
    <property type="component" value="Unassembled WGS sequence"/>
</dbReference>
<feature type="non-terminal residue" evidence="1">
    <location>
        <position position="1"/>
    </location>
</feature>